<proteinExistence type="inferred from homology"/>
<feature type="transmembrane region" description="Helical" evidence="9">
    <location>
        <begin position="417"/>
        <end position="436"/>
    </location>
</feature>
<feature type="transmembrane region" description="Helical" evidence="9">
    <location>
        <begin position="211"/>
        <end position="233"/>
    </location>
</feature>
<name>A0A0A2UWA8_9BACI</name>
<reference evidence="10 11" key="1">
    <citation type="submission" date="2013-08" db="EMBL/GenBank/DDBJ databases">
        <title>Genome of Pontibacillus chungwhensis.</title>
        <authorList>
            <person name="Wang Q."/>
            <person name="Wang G."/>
        </authorList>
    </citation>
    <scope>NUCLEOTIDE SEQUENCE [LARGE SCALE GENOMIC DNA]</scope>
    <source>
        <strain evidence="10 11">BH030062</strain>
    </source>
</reference>
<keyword evidence="5 9" id="KW-0812">Transmembrane</keyword>
<evidence type="ECO:0000256" key="7">
    <source>
        <dbReference type="ARBA" id="ARBA00022989"/>
    </source>
</evidence>
<evidence type="ECO:0000313" key="10">
    <source>
        <dbReference type="EMBL" id="KGP91038.1"/>
    </source>
</evidence>
<evidence type="ECO:0000256" key="9">
    <source>
        <dbReference type="RuleBase" id="RU363064"/>
    </source>
</evidence>
<feature type="transmembrane region" description="Helical" evidence="9">
    <location>
        <begin position="394"/>
        <end position="411"/>
    </location>
</feature>
<evidence type="ECO:0000256" key="5">
    <source>
        <dbReference type="ARBA" id="ARBA00022692"/>
    </source>
</evidence>
<comment type="similarity">
    <text evidence="2 9">Belongs to the alanine or glycine:cation symporter (AGCS) (TC 2.A.25) family.</text>
</comment>
<evidence type="ECO:0000256" key="4">
    <source>
        <dbReference type="ARBA" id="ARBA00022475"/>
    </source>
</evidence>
<dbReference type="InterPro" id="IPR001463">
    <property type="entry name" value="Na/Ala_symport"/>
</dbReference>
<keyword evidence="11" id="KW-1185">Reference proteome</keyword>
<dbReference type="STRING" id="1385513.N780_17375"/>
<evidence type="ECO:0000256" key="6">
    <source>
        <dbReference type="ARBA" id="ARBA00022847"/>
    </source>
</evidence>
<accession>A0A0A2UWA8</accession>
<evidence type="ECO:0000256" key="1">
    <source>
        <dbReference type="ARBA" id="ARBA00004651"/>
    </source>
</evidence>
<keyword evidence="4 9" id="KW-1003">Cell membrane</keyword>
<dbReference type="Proteomes" id="UP000030153">
    <property type="component" value="Unassembled WGS sequence"/>
</dbReference>
<dbReference type="GO" id="GO:0005886">
    <property type="term" value="C:plasma membrane"/>
    <property type="evidence" value="ECO:0007669"/>
    <property type="project" value="UniProtKB-SubCell"/>
</dbReference>
<feature type="transmembrane region" description="Helical" evidence="9">
    <location>
        <begin position="141"/>
        <end position="163"/>
    </location>
</feature>
<organism evidence="10 11">
    <name type="scientific">Pontibacillus chungwhensis BH030062</name>
    <dbReference type="NCBI Taxonomy" id="1385513"/>
    <lineage>
        <taxon>Bacteria</taxon>
        <taxon>Bacillati</taxon>
        <taxon>Bacillota</taxon>
        <taxon>Bacilli</taxon>
        <taxon>Bacillales</taxon>
        <taxon>Bacillaceae</taxon>
        <taxon>Pontibacillus</taxon>
    </lineage>
</organism>
<dbReference type="Gene3D" id="1.20.1740.10">
    <property type="entry name" value="Amino acid/polyamine transporter I"/>
    <property type="match status" value="1"/>
</dbReference>
<keyword evidence="7 9" id="KW-1133">Transmembrane helix</keyword>
<feature type="transmembrane region" description="Helical" evidence="9">
    <location>
        <begin position="303"/>
        <end position="326"/>
    </location>
</feature>
<dbReference type="Pfam" id="PF01235">
    <property type="entry name" value="Na_Ala_symp"/>
    <property type="match status" value="1"/>
</dbReference>
<dbReference type="NCBIfam" id="TIGR00835">
    <property type="entry name" value="agcS"/>
    <property type="match status" value="1"/>
</dbReference>
<evidence type="ECO:0000256" key="3">
    <source>
        <dbReference type="ARBA" id="ARBA00022448"/>
    </source>
</evidence>
<dbReference type="FunFam" id="1.20.1740.10:FF:000004">
    <property type="entry name" value="Sodium:alanine symporter family protein"/>
    <property type="match status" value="1"/>
</dbReference>
<dbReference type="PANTHER" id="PTHR30330">
    <property type="entry name" value="AGSS FAMILY TRANSPORTER, SODIUM-ALANINE"/>
    <property type="match status" value="1"/>
</dbReference>
<feature type="transmembrane region" description="Helical" evidence="9">
    <location>
        <begin position="184"/>
        <end position="205"/>
    </location>
</feature>
<dbReference type="GO" id="GO:0005283">
    <property type="term" value="F:amino acid:sodium symporter activity"/>
    <property type="evidence" value="ECO:0007669"/>
    <property type="project" value="InterPro"/>
</dbReference>
<keyword evidence="6 9" id="KW-0769">Symport</keyword>
<gene>
    <name evidence="10" type="ORF">N780_17375</name>
</gene>
<dbReference type="eggNOG" id="COG1115">
    <property type="taxonomic scope" value="Bacteria"/>
</dbReference>
<evidence type="ECO:0000256" key="2">
    <source>
        <dbReference type="ARBA" id="ARBA00009261"/>
    </source>
</evidence>
<feature type="transmembrane region" description="Helical" evidence="9">
    <location>
        <begin position="355"/>
        <end position="374"/>
    </location>
</feature>
<keyword evidence="3 9" id="KW-0813">Transport</keyword>
<comment type="subcellular location">
    <subcellularLocation>
        <location evidence="1 9">Cell membrane</location>
        <topology evidence="1 9">Multi-pass membrane protein</topology>
    </subcellularLocation>
</comment>
<feature type="transmembrane region" description="Helical" evidence="9">
    <location>
        <begin position="20"/>
        <end position="40"/>
    </location>
</feature>
<dbReference type="AlphaFoldDB" id="A0A0A2UWA8"/>
<evidence type="ECO:0000313" key="11">
    <source>
        <dbReference type="Proteomes" id="UP000030153"/>
    </source>
</evidence>
<keyword evidence="8 9" id="KW-0472">Membrane</keyword>
<protein>
    <submittedName>
        <fullName evidence="10">Alanine glycine permease</fullName>
    </submittedName>
</protein>
<evidence type="ECO:0000256" key="8">
    <source>
        <dbReference type="ARBA" id="ARBA00023136"/>
    </source>
</evidence>
<dbReference type="EMBL" id="AVBG01000008">
    <property type="protein sequence ID" value="KGP91038.1"/>
    <property type="molecule type" value="Genomic_DNA"/>
</dbReference>
<sequence>MEFLTTTFEQINSFLWGPVMLLFLLGTGLWLTIQLGFIQVRFLGEGFKRTFAPLFKKQEEDGINSFKALATSISAQVGTGNLAGVATAIAAGGPGAIFWMWISSFFGMATIFAEAVLSQVYKVKKGDQVYGGPAYYIRDGLGSRWLAGFFAIAIIFALGFVGNMVQSNAITVAMNEAIGNHSQFFNVTLGLFIAFFVGLILFGGISRISTFAGNVVPVMALLYIIGSLVILFLHADQVIPTLKLIVQSAISPEAAGGGVLGATIKEAVRYGIARGLFSNEAGMGSTPHAHAVANVKHPAQQGLVAMVGVFIDTVVICTLTAMVVLLTDAHKSGLEASAITQEGFARGLGSFGTPFIAICLLFFAFTTILGWAYFGEVNVKFLFGEKGVPFYRSIVLTCIVLGALVQVDFVWEMADTFNALMVIPNILALLGLTKMIKKTWKTYLHDFR</sequence>
<dbReference type="PRINTS" id="PR00175">
    <property type="entry name" value="NAALASMPORT"/>
</dbReference>
<dbReference type="PANTHER" id="PTHR30330:SF14">
    <property type="entry name" value="SODIUM_AMINO ACID (ALANINE) SYMPORTER"/>
    <property type="match status" value="1"/>
</dbReference>
<dbReference type="PROSITE" id="PS00873">
    <property type="entry name" value="NA_ALANINE_SYMP"/>
    <property type="match status" value="1"/>
</dbReference>
<dbReference type="OrthoDB" id="9804874at2"/>
<comment type="caution">
    <text evidence="10">The sequence shown here is derived from an EMBL/GenBank/DDBJ whole genome shotgun (WGS) entry which is preliminary data.</text>
</comment>